<evidence type="ECO:0000256" key="2">
    <source>
        <dbReference type="ARBA" id="ARBA00023002"/>
    </source>
</evidence>
<proteinExistence type="inferred from homology"/>
<dbReference type="InterPro" id="IPR020904">
    <property type="entry name" value="Sc_DH/Rdtase_CS"/>
</dbReference>
<dbReference type="Gene3D" id="3.40.50.720">
    <property type="entry name" value="NAD(P)-binding Rossmann-like Domain"/>
    <property type="match status" value="1"/>
</dbReference>
<comment type="similarity">
    <text evidence="1">Belongs to the short-chain dehydrogenases/reductases (SDR) family.</text>
</comment>
<sequence length="252" mass="25864">MAQRVLITAGAGGIGLAIAQAFAASGARVHVLDIDRAALDAATRTDGITGDVADVADADAIGQAVTAAAKRLGGLDVLVNNAGIAGPTAPVADYPLADWRRVLDVNLTGTFAVTQAAIADLRRSGRGTILIMSSLAGRFGYPQRSAYASTKWALVGLAKTLAMELGPDGITCNAILPGAVAGARMDAVLAARAELAGTTLEEEREKAFRNQSVRRFVQPEEIAALCLYLAGPAARSFSGQTFPIDGDSRSSA</sequence>
<feature type="chain" id="PRO_5041922773" evidence="3">
    <location>
        <begin position="24"/>
        <end position="252"/>
    </location>
</feature>
<protein>
    <submittedName>
        <fullName evidence="4">SDR family oxidoreductase</fullName>
    </submittedName>
</protein>
<dbReference type="CDD" id="cd05233">
    <property type="entry name" value="SDR_c"/>
    <property type="match status" value="1"/>
</dbReference>
<dbReference type="PROSITE" id="PS00061">
    <property type="entry name" value="ADH_SHORT"/>
    <property type="match status" value="1"/>
</dbReference>
<dbReference type="InterPro" id="IPR002347">
    <property type="entry name" value="SDR_fam"/>
</dbReference>
<evidence type="ECO:0000256" key="1">
    <source>
        <dbReference type="ARBA" id="ARBA00006484"/>
    </source>
</evidence>
<dbReference type="PRINTS" id="PR00080">
    <property type="entry name" value="SDRFAMILY"/>
</dbReference>
<dbReference type="Pfam" id="PF13561">
    <property type="entry name" value="adh_short_C2"/>
    <property type="match status" value="1"/>
</dbReference>
<dbReference type="SUPFAM" id="SSF51735">
    <property type="entry name" value="NAD(P)-binding Rossmann-fold domains"/>
    <property type="match status" value="1"/>
</dbReference>
<dbReference type="PANTHER" id="PTHR24321:SF15">
    <property type="entry name" value="OXIDOREDUCTASE UCPA"/>
    <property type="match status" value="1"/>
</dbReference>
<evidence type="ECO:0000313" key="4">
    <source>
        <dbReference type="EMBL" id="MDF0602213.1"/>
    </source>
</evidence>
<gene>
    <name evidence="4" type="ORF">P1J78_15845</name>
</gene>
<dbReference type="FunFam" id="3.40.50.720:FF:000084">
    <property type="entry name" value="Short-chain dehydrogenase reductase"/>
    <property type="match status" value="1"/>
</dbReference>
<dbReference type="RefSeq" id="WP_275568344.1">
    <property type="nucleotide sequence ID" value="NZ_JARGYC010000044.1"/>
</dbReference>
<evidence type="ECO:0000313" key="5">
    <source>
        <dbReference type="Proteomes" id="UP001220964"/>
    </source>
</evidence>
<keyword evidence="5" id="KW-1185">Reference proteome</keyword>
<name>A0AAE3T9V4_9RHOB</name>
<dbReference type="GO" id="GO:0016491">
    <property type="term" value="F:oxidoreductase activity"/>
    <property type="evidence" value="ECO:0007669"/>
    <property type="project" value="UniProtKB-KW"/>
</dbReference>
<reference evidence="4" key="1">
    <citation type="submission" date="2023-03" db="EMBL/GenBank/DDBJ databases">
        <title>Multiphase analysis and comparison of six strains from genera Psychromarinibacter, Lutimaribacter, and Maritimibacter, including a novel species: Psychromarinibacter sediminicola sp. nov.</title>
        <authorList>
            <person name="Wang Y.-H."/>
            <person name="Ye M.-Q."/>
            <person name="Du Z.-J."/>
        </authorList>
    </citation>
    <scope>NUCLEOTIDE SEQUENCE</scope>
    <source>
        <strain evidence="4">C21-152</strain>
    </source>
</reference>
<dbReference type="PRINTS" id="PR00081">
    <property type="entry name" value="GDHRDH"/>
</dbReference>
<keyword evidence="2" id="KW-0560">Oxidoreductase</keyword>
<feature type="signal peptide" evidence="3">
    <location>
        <begin position="1"/>
        <end position="23"/>
    </location>
</feature>
<comment type="caution">
    <text evidence="4">The sequence shown here is derived from an EMBL/GenBank/DDBJ whole genome shotgun (WGS) entry which is preliminary data.</text>
</comment>
<dbReference type="Proteomes" id="UP001220964">
    <property type="component" value="Unassembled WGS sequence"/>
</dbReference>
<evidence type="ECO:0000256" key="3">
    <source>
        <dbReference type="SAM" id="SignalP"/>
    </source>
</evidence>
<dbReference type="NCBIfam" id="NF009466">
    <property type="entry name" value="PRK12826.1-2"/>
    <property type="match status" value="1"/>
</dbReference>
<dbReference type="PANTHER" id="PTHR24321">
    <property type="entry name" value="DEHYDROGENASES, SHORT CHAIN"/>
    <property type="match status" value="1"/>
</dbReference>
<keyword evidence="3" id="KW-0732">Signal</keyword>
<dbReference type="AlphaFoldDB" id="A0AAE3T9V4"/>
<dbReference type="InterPro" id="IPR036291">
    <property type="entry name" value="NAD(P)-bd_dom_sf"/>
</dbReference>
<organism evidence="4 5">
    <name type="scientific">Psychromarinibacter sediminicola</name>
    <dbReference type="NCBI Taxonomy" id="3033385"/>
    <lineage>
        <taxon>Bacteria</taxon>
        <taxon>Pseudomonadati</taxon>
        <taxon>Pseudomonadota</taxon>
        <taxon>Alphaproteobacteria</taxon>
        <taxon>Rhodobacterales</taxon>
        <taxon>Paracoccaceae</taxon>
        <taxon>Psychromarinibacter</taxon>
    </lineage>
</organism>
<accession>A0AAE3T9V4</accession>
<dbReference type="EMBL" id="JARGYC010000044">
    <property type="protein sequence ID" value="MDF0602213.1"/>
    <property type="molecule type" value="Genomic_DNA"/>
</dbReference>